<dbReference type="Proteomes" id="UP001320898">
    <property type="component" value="Unassembled WGS sequence"/>
</dbReference>
<evidence type="ECO:0000256" key="1">
    <source>
        <dbReference type="SAM" id="Phobius"/>
    </source>
</evidence>
<protein>
    <submittedName>
        <fullName evidence="2">Alpha/beta hydrolase</fullName>
    </submittedName>
</protein>
<organism evidence="2 3">
    <name type="scientific">Microbaculum marinisediminis</name>
    <dbReference type="NCBI Taxonomy" id="2931392"/>
    <lineage>
        <taxon>Bacteria</taxon>
        <taxon>Pseudomonadati</taxon>
        <taxon>Pseudomonadota</taxon>
        <taxon>Alphaproteobacteria</taxon>
        <taxon>Hyphomicrobiales</taxon>
        <taxon>Tepidamorphaceae</taxon>
        <taxon>Microbaculum</taxon>
    </lineage>
</organism>
<dbReference type="RefSeq" id="WP_261614312.1">
    <property type="nucleotide sequence ID" value="NZ_JALIDZ010000001.1"/>
</dbReference>
<proteinExistence type="predicted"/>
<keyword evidence="2" id="KW-0378">Hydrolase</keyword>
<dbReference type="PANTHER" id="PTHR12277">
    <property type="entry name" value="ALPHA/BETA HYDROLASE DOMAIN-CONTAINING PROTEIN"/>
    <property type="match status" value="1"/>
</dbReference>
<evidence type="ECO:0000313" key="3">
    <source>
        <dbReference type="Proteomes" id="UP001320898"/>
    </source>
</evidence>
<feature type="transmembrane region" description="Helical" evidence="1">
    <location>
        <begin position="6"/>
        <end position="24"/>
    </location>
</feature>
<gene>
    <name evidence="2" type="ORF">MUB46_02685</name>
</gene>
<dbReference type="EMBL" id="JALIDZ010000001">
    <property type="protein sequence ID" value="MCT8970757.1"/>
    <property type="molecule type" value="Genomic_DNA"/>
</dbReference>
<evidence type="ECO:0000313" key="2">
    <source>
        <dbReference type="EMBL" id="MCT8970757.1"/>
    </source>
</evidence>
<dbReference type="AlphaFoldDB" id="A0AAW5QSA2"/>
<dbReference type="SUPFAM" id="SSF53474">
    <property type="entry name" value="alpha/beta-Hydrolases"/>
    <property type="match status" value="1"/>
</dbReference>
<accession>A0AAW5QSA2</accession>
<name>A0AAW5QSA2_9HYPH</name>
<dbReference type="GO" id="GO:0016787">
    <property type="term" value="F:hydrolase activity"/>
    <property type="evidence" value="ECO:0007669"/>
    <property type="project" value="UniProtKB-KW"/>
</dbReference>
<comment type="caution">
    <text evidence="2">The sequence shown here is derived from an EMBL/GenBank/DDBJ whole genome shotgun (WGS) entry which is preliminary data.</text>
</comment>
<dbReference type="Gene3D" id="3.40.50.1820">
    <property type="entry name" value="alpha/beta hydrolase"/>
    <property type="match status" value="1"/>
</dbReference>
<sequence>MWFVKIAAWLAVGYAVLVAVTYFAQTALLFPTSLAGGAPDVLPDGGAMATKRMPDGVDVTVVRIAARKPDGPRPLVLGFGGNAWNAAAVARTLHWLYPANDVMAVYYRGYPPSGGRPSAKKLLGDAVTVFDGLEAPRGVVAVGFSIGAGVAAHLAAERSLRGLILVTPFDSLTALASHHYPWAPVRLLLRNRIDTATYLRDVDIPTAIITAETDTVVPAERSAPLRAAAKRLVFDTTISGAGHNDLYDQPAFVDAMRAALTAVEAGAGTGRGRN</sequence>
<keyword evidence="1" id="KW-0812">Transmembrane</keyword>
<keyword evidence="1" id="KW-0472">Membrane</keyword>
<dbReference type="InterPro" id="IPR029058">
    <property type="entry name" value="AB_hydrolase_fold"/>
</dbReference>
<reference evidence="2 3" key="1">
    <citation type="submission" date="2022-04" db="EMBL/GenBank/DDBJ databases">
        <authorList>
            <person name="Ye Y.-Q."/>
            <person name="Du Z.-J."/>
        </authorList>
    </citation>
    <scope>NUCLEOTIDE SEQUENCE [LARGE SCALE GENOMIC DNA]</scope>
    <source>
        <strain evidence="2 3">A6E488</strain>
    </source>
</reference>
<keyword evidence="1" id="KW-1133">Transmembrane helix</keyword>
<keyword evidence="3" id="KW-1185">Reference proteome</keyword>